<dbReference type="Proteomes" id="UP000179786">
    <property type="component" value="Unassembled WGS sequence"/>
</dbReference>
<dbReference type="AlphaFoldDB" id="A0A1S1MSF8"/>
<protein>
    <submittedName>
        <fullName evidence="1">Uncharacterized protein</fullName>
    </submittedName>
</protein>
<keyword evidence="2" id="KW-1185">Reference proteome</keyword>
<dbReference type="RefSeq" id="WP_070985455.1">
    <property type="nucleotide sequence ID" value="NZ_MKJU01000025.1"/>
</dbReference>
<dbReference type="EMBL" id="MKJU01000025">
    <property type="protein sequence ID" value="OHU91540.1"/>
    <property type="molecule type" value="Genomic_DNA"/>
</dbReference>
<organism evidence="1 2">
    <name type="scientific">Pseudoalteromonas amylolytica</name>
    <dbReference type="NCBI Taxonomy" id="1859457"/>
    <lineage>
        <taxon>Bacteria</taxon>
        <taxon>Pseudomonadati</taxon>
        <taxon>Pseudomonadota</taxon>
        <taxon>Gammaproteobacteria</taxon>
        <taxon>Alteromonadales</taxon>
        <taxon>Pseudoalteromonadaceae</taxon>
        <taxon>Pseudoalteromonas</taxon>
    </lineage>
</organism>
<accession>A0A1S1MSF8</accession>
<evidence type="ECO:0000313" key="2">
    <source>
        <dbReference type="Proteomes" id="UP000179786"/>
    </source>
</evidence>
<name>A0A1S1MSF8_9GAMM</name>
<dbReference type="OrthoDB" id="1551227at2"/>
<comment type="caution">
    <text evidence="1">The sequence shown here is derived from an EMBL/GenBank/DDBJ whole genome shotgun (WGS) entry which is preliminary data.</text>
</comment>
<evidence type="ECO:0000313" key="1">
    <source>
        <dbReference type="EMBL" id="OHU91540.1"/>
    </source>
</evidence>
<proteinExistence type="predicted"/>
<gene>
    <name evidence="1" type="ORF">BET10_12085</name>
</gene>
<reference evidence="1 2" key="1">
    <citation type="submission" date="2016-09" db="EMBL/GenBank/DDBJ databases">
        <title>Pseudoalteromonas amylolytica sp. nov., isolated from the surface seawater.</title>
        <authorList>
            <person name="Wu Y.-H."/>
            <person name="Cheng H."/>
            <person name="Jin X.-B."/>
            <person name="Wang C.-S."/>
            <person name="Xu X.-W."/>
        </authorList>
    </citation>
    <scope>NUCLEOTIDE SEQUENCE [LARGE SCALE GENOMIC DNA]</scope>
    <source>
        <strain evidence="1 2">JW1</strain>
    </source>
</reference>
<sequence>MPSSAIEFIKFDSLSEEELNNYEQAVAFIKGVENPFRLKPSRVVELVSKKLPNFNMPLHTKCWKYYEARPREIDINYKGDYASYMEGFDGYLYSMSWVKFLIEELRDVTKLEEVKMQAI</sequence>